<evidence type="ECO:0000313" key="2">
    <source>
        <dbReference type="Proteomes" id="UP000176101"/>
    </source>
</evidence>
<dbReference type="Proteomes" id="UP000176101">
    <property type="component" value="Unassembled WGS sequence"/>
</dbReference>
<evidence type="ECO:0008006" key="3">
    <source>
        <dbReference type="Google" id="ProtNLM"/>
    </source>
</evidence>
<protein>
    <recommendedName>
        <fullName evidence="3">SseB family protein</fullName>
    </recommendedName>
</protein>
<comment type="caution">
    <text evidence="1">The sequence shown here is derived from an EMBL/GenBank/DDBJ whole genome shotgun (WGS) entry which is preliminary data.</text>
</comment>
<keyword evidence="2" id="KW-1185">Reference proteome</keyword>
<feature type="non-terminal residue" evidence="1">
    <location>
        <position position="1"/>
    </location>
</feature>
<dbReference type="AlphaFoldDB" id="A0A1E7JYL6"/>
<dbReference type="EMBL" id="LJGU01000135">
    <property type="protein sequence ID" value="OEU96761.1"/>
    <property type="molecule type" value="Genomic_DNA"/>
</dbReference>
<evidence type="ECO:0000313" key="1">
    <source>
        <dbReference type="EMBL" id="OEU96761.1"/>
    </source>
</evidence>
<dbReference type="STRING" id="1075402.AN216_19250"/>
<sequence length="80" mass="8047">SRLLAAEPAVRAAHLVAGGSDTDGILALAVGTEPGGPEAVRRLAAALAADETLRTRLVRGLELAVLPPDGALPGTPLFSR</sequence>
<name>A0A1E7JYL6_9ACTN</name>
<reference evidence="1 2" key="1">
    <citation type="journal article" date="2016" name="Front. Microbiol.">
        <title>Comparative Genomics Analysis of Streptomyces Species Reveals Their Adaptation to the Marine Environment and Their Diversity at the Genomic Level.</title>
        <authorList>
            <person name="Tian X."/>
            <person name="Zhang Z."/>
            <person name="Yang T."/>
            <person name="Chen M."/>
            <person name="Li J."/>
            <person name="Chen F."/>
            <person name="Yang J."/>
            <person name="Li W."/>
            <person name="Zhang B."/>
            <person name="Zhang Z."/>
            <person name="Wu J."/>
            <person name="Zhang C."/>
            <person name="Long L."/>
            <person name="Xiao J."/>
        </authorList>
    </citation>
    <scope>NUCLEOTIDE SEQUENCE [LARGE SCALE GENOMIC DNA]</scope>
    <source>
        <strain evidence="1 2">SCSIO 02100</strain>
    </source>
</reference>
<accession>A0A1E7JYL6</accession>
<organism evidence="1 2">
    <name type="scientific">Streptomyces oceani</name>
    <dbReference type="NCBI Taxonomy" id="1075402"/>
    <lineage>
        <taxon>Bacteria</taxon>
        <taxon>Bacillati</taxon>
        <taxon>Actinomycetota</taxon>
        <taxon>Actinomycetes</taxon>
        <taxon>Kitasatosporales</taxon>
        <taxon>Streptomycetaceae</taxon>
        <taxon>Streptomyces</taxon>
    </lineage>
</organism>
<proteinExistence type="predicted"/>
<dbReference type="PATRIC" id="fig|1075402.3.peg.1291"/>
<gene>
    <name evidence="1" type="ORF">AN216_19250</name>
</gene>